<dbReference type="InterPro" id="IPR001810">
    <property type="entry name" value="F-box_dom"/>
</dbReference>
<dbReference type="GO" id="GO:0043161">
    <property type="term" value="P:proteasome-mediated ubiquitin-dependent protein catabolic process"/>
    <property type="evidence" value="ECO:0007669"/>
    <property type="project" value="TreeGrafter"/>
</dbReference>
<dbReference type="GO" id="GO:0005829">
    <property type="term" value="C:cytosol"/>
    <property type="evidence" value="ECO:0007669"/>
    <property type="project" value="TreeGrafter"/>
</dbReference>
<accession>A0AAD4IR21</accession>
<comment type="caution">
    <text evidence="2">The sequence shown here is derived from an EMBL/GenBank/DDBJ whole genome shotgun (WGS) entry which is preliminary data.</text>
</comment>
<organism evidence="2 3">
    <name type="scientific">Perilla frutescens var. hirtella</name>
    <name type="common">Perilla citriodora</name>
    <name type="synonym">Perilla setoyensis</name>
    <dbReference type="NCBI Taxonomy" id="608512"/>
    <lineage>
        <taxon>Eukaryota</taxon>
        <taxon>Viridiplantae</taxon>
        <taxon>Streptophyta</taxon>
        <taxon>Embryophyta</taxon>
        <taxon>Tracheophyta</taxon>
        <taxon>Spermatophyta</taxon>
        <taxon>Magnoliopsida</taxon>
        <taxon>eudicotyledons</taxon>
        <taxon>Gunneridae</taxon>
        <taxon>Pentapetalae</taxon>
        <taxon>asterids</taxon>
        <taxon>lamiids</taxon>
        <taxon>Lamiales</taxon>
        <taxon>Lamiaceae</taxon>
        <taxon>Nepetoideae</taxon>
        <taxon>Elsholtzieae</taxon>
        <taxon>Perilla</taxon>
    </lineage>
</organism>
<reference evidence="2 3" key="1">
    <citation type="journal article" date="2021" name="Nat. Commun.">
        <title>Incipient diploidization of the medicinal plant Perilla within 10,000 years.</title>
        <authorList>
            <person name="Zhang Y."/>
            <person name="Shen Q."/>
            <person name="Leng L."/>
            <person name="Zhang D."/>
            <person name="Chen S."/>
            <person name="Shi Y."/>
            <person name="Ning Z."/>
            <person name="Chen S."/>
        </authorList>
    </citation>
    <scope>NUCLEOTIDE SEQUENCE [LARGE SCALE GENOMIC DNA]</scope>
    <source>
        <strain evidence="3">cv. PC099</strain>
    </source>
</reference>
<proteinExistence type="predicted"/>
<dbReference type="Pfam" id="PF00646">
    <property type="entry name" value="F-box"/>
    <property type="match status" value="1"/>
</dbReference>
<dbReference type="InterPro" id="IPR036047">
    <property type="entry name" value="F-box-like_dom_sf"/>
</dbReference>
<protein>
    <recommendedName>
        <fullName evidence="1">F-box domain-containing protein</fullName>
    </recommendedName>
</protein>
<name>A0AAD4IR21_PERFH</name>
<dbReference type="PANTHER" id="PTHR24414:SF44">
    <property type="entry name" value="F-BOX DOMAIN-CONTAINING PROTEIN"/>
    <property type="match status" value="1"/>
</dbReference>
<evidence type="ECO:0000313" key="2">
    <source>
        <dbReference type="EMBL" id="KAH6819872.1"/>
    </source>
</evidence>
<dbReference type="Proteomes" id="UP001190926">
    <property type="component" value="Unassembled WGS sequence"/>
</dbReference>
<dbReference type="PANTHER" id="PTHR24414">
    <property type="entry name" value="F-BOX/KELCH-REPEAT PROTEIN SKIP4"/>
    <property type="match status" value="1"/>
</dbReference>
<feature type="domain" description="F-box" evidence="1">
    <location>
        <begin position="16"/>
        <end position="48"/>
    </location>
</feature>
<keyword evidence="3" id="KW-1185">Reference proteome</keyword>
<dbReference type="InterPro" id="IPR015915">
    <property type="entry name" value="Kelch-typ_b-propeller"/>
</dbReference>
<gene>
    <name evidence="2" type="ORF">C2S53_012833</name>
</gene>
<dbReference type="SUPFAM" id="SSF81383">
    <property type="entry name" value="F-box domain"/>
    <property type="match status" value="1"/>
</dbReference>
<evidence type="ECO:0000259" key="1">
    <source>
        <dbReference type="Pfam" id="PF00646"/>
    </source>
</evidence>
<evidence type="ECO:0000313" key="3">
    <source>
        <dbReference type="Proteomes" id="UP001190926"/>
    </source>
</evidence>
<dbReference type="AlphaFoldDB" id="A0AAD4IR21"/>
<sequence>MATRLNPEEEAEIHGDVLEEVLSHVSSVDLVSASHVSKRWRGSVSSSLRHNNPPKPWLLLHTQSTRSPHATVSYAYDPRSNVWITIRRPSIEYVSSLRSSAANLLYMLSPSSFSFSLDPLHSDWCAVDPPRVWRQDPVVARVGDSVVVAGGACYFELDPLAVEIYDLRARAWCTCESMPPNLKDSAASQWLSYAATNEKLIVVEKQTGLTHWFDPDTKSWSGPIVLNPSQPVRSYHIGCSGGRLIVIGICPIENAESVKVWRIGENDFSFEEIGEMPEEFVTGLKSSWEEITIDIRVAGNLVYVYNSSEAEELVACELVGGGRCRWWKVRNVVAREGLISKTSVFACSEVGIGELQRAMTMKKWRFEVVQ</sequence>
<dbReference type="EMBL" id="SDAM02006145">
    <property type="protein sequence ID" value="KAH6819872.1"/>
    <property type="molecule type" value="Genomic_DNA"/>
</dbReference>
<dbReference type="CDD" id="cd09917">
    <property type="entry name" value="F-box_SF"/>
    <property type="match status" value="1"/>
</dbReference>
<dbReference type="SUPFAM" id="SSF117281">
    <property type="entry name" value="Kelch motif"/>
    <property type="match status" value="1"/>
</dbReference>
<dbReference type="Gene3D" id="2.120.10.80">
    <property type="entry name" value="Kelch-type beta propeller"/>
    <property type="match status" value="1"/>
</dbReference>
<dbReference type="InterPro" id="IPR050354">
    <property type="entry name" value="F-box/kelch-repeat_ARATH"/>
</dbReference>
<dbReference type="GO" id="GO:0005634">
    <property type="term" value="C:nucleus"/>
    <property type="evidence" value="ECO:0007669"/>
    <property type="project" value="TreeGrafter"/>
</dbReference>